<dbReference type="Proteomes" id="UP000799753">
    <property type="component" value="Unassembled WGS sequence"/>
</dbReference>
<keyword evidence="3" id="KW-1185">Reference proteome</keyword>
<reference evidence="2" key="1">
    <citation type="journal article" date="2020" name="Stud. Mycol.">
        <title>101 Dothideomycetes genomes: a test case for predicting lifestyles and emergence of pathogens.</title>
        <authorList>
            <person name="Haridas S."/>
            <person name="Albert R."/>
            <person name="Binder M."/>
            <person name="Bloem J."/>
            <person name="Labutti K."/>
            <person name="Salamov A."/>
            <person name="Andreopoulos B."/>
            <person name="Baker S."/>
            <person name="Barry K."/>
            <person name="Bills G."/>
            <person name="Bluhm B."/>
            <person name="Cannon C."/>
            <person name="Castanera R."/>
            <person name="Culley D."/>
            <person name="Daum C."/>
            <person name="Ezra D."/>
            <person name="Gonzalez J."/>
            <person name="Henrissat B."/>
            <person name="Kuo A."/>
            <person name="Liang C."/>
            <person name="Lipzen A."/>
            <person name="Lutzoni F."/>
            <person name="Magnuson J."/>
            <person name="Mondo S."/>
            <person name="Nolan M."/>
            <person name="Ohm R."/>
            <person name="Pangilinan J."/>
            <person name="Park H.-J."/>
            <person name="Ramirez L."/>
            <person name="Alfaro M."/>
            <person name="Sun H."/>
            <person name="Tritt A."/>
            <person name="Yoshinaga Y."/>
            <person name="Zwiers L.-H."/>
            <person name="Turgeon B."/>
            <person name="Goodwin S."/>
            <person name="Spatafora J."/>
            <person name="Crous P."/>
            <person name="Grigoriev I."/>
        </authorList>
    </citation>
    <scope>NUCLEOTIDE SEQUENCE</scope>
    <source>
        <strain evidence="2">CBS 473.64</strain>
    </source>
</reference>
<evidence type="ECO:0000313" key="3">
    <source>
        <dbReference type="Proteomes" id="UP000799753"/>
    </source>
</evidence>
<dbReference type="AlphaFoldDB" id="A0A6A6RLK5"/>
<gene>
    <name evidence="2" type="ORF">P280DRAFT_553332</name>
</gene>
<dbReference type="EMBL" id="MU006801">
    <property type="protein sequence ID" value="KAF2635987.1"/>
    <property type="molecule type" value="Genomic_DNA"/>
</dbReference>
<protein>
    <submittedName>
        <fullName evidence="2">Uncharacterized protein</fullName>
    </submittedName>
</protein>
<feature type="signal peptide" evidence="1">
    <location>
        <begin position="1"/>
        <end position="21"/>
    </location>
</feature>
<keyword evidence="1" id="KW-0732">Signal</keyword>
<proteinExistence type="predicted"/>
<feature type="chain" id="PRO_5025545693" evidence="1">
    <location>
        <begin position="22"/>
        <end position="170"/>
    </location>
</feature>
<name>A0A6A6RLK5_9PLEO</name>
<evidence type="ECO:0000256" key="1">
    <source>
        <dbReference type="SAM" id="SignalP"/>
    </source>
</evidence>
<organism evidence="2 3">
    <name type="scientific">Massarina eburnea CBS 473.64</name>
    <dbReference type="NCBI Taxonomy" id="1395130"/>
    <lineage>
        <taxon>Eukaryota</taxon>
        <taxon>Fungi</taxon>
        <taxon>Dikarya</taxon>
        <taxon>Ascomycota</taxon>
        <taxon>Pezizomycotina</taxon>
        <taxon>Dothideomycetes</taxon>
        <taxon>Pleosporomycetidae</taxon>
        <taxon>Pleosporales</taxon>
        <taxon>Massarineae</taxon>
        <taxon>Massarinaceae</taxon>
        <taxon>Massarina</taxon>
    </lineage>
</organism>
<sequence>MHTPIPHTLTILTIFLSTILALTTTPHPPSCLLSITSSTTSAWLSDTEDEKERYLTTLCRTRDITATIARACGSGAQEALSAFADLCNVGENVSNHTTLATLMSSISASAMVTSLPSPIPQPIGNGSADSNFSRVSVTATLSSTTVLEGPVLTVTASPACGGGGMNPQNR</sequence>
<accession>A0A6A6RLK5</accession>
<dbReference type="OrthoDB" id="4776947at2759"/>
<evidence type="ECO:0000313" key="2">
    <source>
        <dbReference type="EMBL" id="KAF2635987.1"/>
    </source>
</evidence>